<protein>
    <submittedName>
        <fullName evidence="2">Uncharacterized protein</fullName>
    </submittedName>
</protein>
<name>A0A917T3W9_9RHOB</name>
<comment type="caution">
    <text evidence="2">The sequence shown here is derived from an EMBL/GenBank/DDBJ whole genome shotgun (WGS) entry which is preliminary data.</text>
</comment>
<sequence length="214" mass="22599">MTDRFEGLKKIPAQPAARLLAVANAKLQTPLESPASAPVGTVLAELSDKDALPDMIRLLSVALPPREAVWWACIAARDLTGDEVTPCLRAAEAWVFGPTDERRRAVQMALEAAEMDDDTTLVATAALYAPGDLGPGEMSEHPAPPGAVSSCAFGQNLMTLGAAKDPVLQMHWLIDRALDIARGGNGKVPVPEVDTSLPPLPDDATGDDDEEEDA</sequence>
<dbReference type="AlphaFoldDB" id="A0A917T3W9"/>
<dbReference type="EMBL" id="BMLF01000002">
    <property type="protein sequence ID" value="GGM08453.1"/>
    <property type="molecule type" value="Genomic_DNA"/>
</dbReference>
<proteinExistence type="predicted"/>
<reference evidence="2" key="2">
    <citation type="submission" date="2020-09" db="EMBL/GenBank/DDBJ databases">
        <authorList>
            <person name="Sun Q."/>
            <person name="Zhou Y."/>
        </authorList>
    </citation>
    <scope>NUCLEOTIDE SEQUENCE</scope>
    <source>
        <strain evidence="2">CGMCC 1.6293</strain>
    </source>
</reference>
<evidence type="ECO:0000256" key="1">
    <source>
        <dbReference type="SAM" id="MobiDB-lite"/>
    </source>
</evidence>
<accession>A0A917T3W9</accession>
<dbReference type="Pfam" id="PF22011">
    <property type="entry name" value="DUF6931"/>
    <property type="match status" value="1"/>
</dbReference>
<organism evidence="2 3">
    <name type="scientific">Pseudooceanicola nanhaiensis</name>
    <dbReference type="NCBI Taxonomy" id="375761"/>
    <lineage>
        <taxon>Bacteria</taxon>
        <taxon>Pseudomonadati</taxon>
        <taxon>Pseudomonadota</taxon>
        <taxon>Alphaproteobacteria</taxon>
        <taxon>Rhodobacterales</taxon>
        <taxon>Paracoccaceae</taxon>
        <taxon>Pseudooceanicola</taxon>
    </lineage>
</organism>
<evidence type="ECO:0000313" key="2">
    <source>
        <dbReference type="EMBL" id="GGM08453.1"/>
    </source>
</evidence>
<dbReference type="InterPro" id="IPR053855">
    <property type="entry name" value="DUF6931"/>
</dbReference>
<dbReference type="Proteomes" id="UP000649829">
    <property type="component" value="Unassembled WGS sequence"/>
</dbReference>
<feature type="region of interest" description="Disordered" evidence="1">
    <location>
        <begin position="185"/>
        <end position="214"/>
    </location>
</feature>
<dbReference type="RefSeq" id="WP_028286921.1">
    <property type="nucleotide sequence ID" value="NZ_BMLF01000002.1"/>
</dbReference>
<reference evidence="2" key="1">
    <citation type="journal article" date="2014" name="Int. J. Syst. Evol. Microbiol.">
        <title>Complete genome sequence of Corynebacterium casei LMG S-19264T (=DSM 44701T), isolated from a smear-ripened cheese.</title>
        <authorList>
            <consortium name="US DOE Joint Genome Institute (JGI-PGF)"/>
            <person name="Walter F."/>
            <person name="Albersmeier A."/>
            <person name="Kalinowski J."/>
            <person name="Ruckert C."/>
        </authorList>
    </citation>
    <scope>NUCLEOTIDE SEQUENCE</scope>
    <source>
        <strain evidence="2">CGMCC 1.6293</strain>
    </source>
</reference>
<evidence type="ECO:0000313" key="3">
    <source>
        <dbReference type="Proteomes" id="UP000649829"/>
    </source>
</evidence>
<keyword evidence="3" id="KW-1185">Reference proteome</keyword>
<feature type="compositionally biased region" description="Acidic residues" evidence="1">
    <location>
        <begin position="204"/>
        <end position="214"/>
    </location>
</feature>
<gene>
    <name evidence="2" type="ORF">GCM10011534_33080</name>
</gene>